<dbReference type="Pfam" id="PF02687">
    <property type="entry name" value="FtsX"/>
    <property type="match status" value="1"/>
</dbReference>
<organism evidence="10 11">
    <name type="scientific">Fodinibius salicampi</name>
    <dbReference type="NCBI Taxonomy" id="1920655"/>
    <lineage>
        <taxon>Bacteria</taxon>
        <taxon>Pseudomonadati</taxon>
        <taxon>Balneolota</taxon>
        <taxon>Balneolia</taxon>
        <taxon>Balneolales</taxon>
        <taxon>Balneolaceae</taxon>
        <taxon>Fodinibius</taxon>
    </lineage>
</organism>
<evidence type="ECO:0000313" key="11">
    <source>
        <dbReference type="Proteomes" id="UP001207337"/>
    </source>
</evidence>
<accession>A0ABT3PX13</accession>
<dbReference type="InterPro" id="IPR003838">
    <property type="entry name" value="ABC3_permease_C"/>
</dbReference>
<dbReference type="Pfam" id="PF12704">
    <property type="entry name" value="MacB_PCD"/>
    <property type="match status" value="1"/>
</dbReference>
<comment type="subcellular location">
    <subcellularLocation>
        <location evidence="1">Cell membrane</location>
        <topology evidence="1">Multi-pass membrane protein</topology>
    </subcellularLocation>
</comment>
<keyword evidence="5 7" id="KW-0472">Membrane</keyword>
<evidence type="ECO:0000256" key="5">
    <source>
        <dbReference type="ARBA" id="ARBA00023136"/>
    </source>
</evidence>
<evidence type="ECO:0000313" key="10">
    <source>
        <dbReference type="EMBL" id="MCW9712382.1"/>
    </source>
</evidence>
<evidence type="ECO:0000256" key="7">
    <source>
        <dbReference type="SAM" id="Phobius"/>
    </source>
</evidence>
<evidence type="ECO:0000259" key="8">
    <source>
        <dbReference type="Pfam" id="PF02687"/>
    </source>
</evidence>
<dbReference type="InterPro" id="IPR025857">
    <property type="entry name" value="MacB_PCD"/>
</dbReference>
<dbReference type="PANTHER" id="PTHR30572">
    <property type="entry name" value="MEMBRANE COMPONENT OF TRANSPORTER-RELATED"/>
    <property type="match status" value="1"/>
</dbReference>
<comment type="similarity">
    <text evidence="6">Belongs to the ABC-4 integral membrane protein family.</text>
</comment>
<protein>
    <submittedName>
        <fullName evidence="10">ABC transporter permease</fullName>
    </submittedName>
</protein>
<feature type="transmembrane region" description="Helical" evidence="7">
    <location>
        <begin position="368"/>
        <end position="390"/>
    </location>
</feature>
<gene>
    <name evidence="10" type="ORF">LQ318_05625</name>
</gene>
<evidence type="ECO:0000256" key="6">
    <source>
        <dbReference type="ARBA" id="ARBA00038076"/>
    </source>
</evidence>
<reference evidence="10 11" key="1">
    <citation type="submission" date="2021-11" db="EMBL/GenBank/DDBJ databases">
        <title>Aliifidinibius sp. nov., a new bacterium isolated from saline soil.</title>
        <authorList>
            <person name="Galisteo C."/>
            <person name="De La Haba R."/>
            <person name="Sanchez-Porro C."/>
            <person name="Ventosa A."/>
        </authorList>
    </citation>
    <scope>NUCLEOTIDE SEQUENCE [LARGE SCALE GENOMIC DNA]</scope>
    <source>
        <strain evidence="10 11">KACC 190600</strain>
    </source>
</reference>
<keyword evidence="3 7" id="KW-0812">Transmembrane</keyword>
<feature type="domain" description="ABC3 transporter permease C-terminal" evidence="8">
    <location>
        <begin position="287"/>
        <end position="400"/>
    </location>
</feature>
<evidence type="ECO:0000256" key="3">
    <source>
        <dbReference type="ARBA" id="ARBA00022692"/>
    </source>
</evidence>
<evidence type="ECO:0000256" key="2">
    <source>
        <dbReference type="ARBA" id="ARBA00022475"/>
    </source>
</evidence>
<feature type="transmembrane region" description="Helical" evidence="7">
    <location>
        <begin position="21"/>
        <end position="45"/>
    </location>
</feature>
<dbReference type="Proteomes" id="UP001207337">
    <property type="component" value="Unassembled WGS sequence"/>
</dbReference>
<dbReference type="PANTHER" id="PTHR30572:SF4">
    <property type="entry name" value="ABC TRANSPORTER PERMEASE YTRF"/>
    <property type="match status" value="1"/>
</dbReference>
<proteinExistence type="inferred from homology"/>
<keyword evidence="11" id="KW-1185">Reference proteome</keyword>
<evidence type="ECO:0000259" key="9">
    <source>
        <dbReference type="Pfam" id="PF12704"/>
    </source>
</evidence>
<feature type="domain" description="MacB-like periplasmic core" evidence="9">
    <location>
        <begin position="21"/>
        <end position="233"/>
    </location>
</feature>
<feature type="transmembrane region" description="Helical" evidence="7">
    <location>
        <begin position="279"/>
        <end position="308"/>
    </location>
</feature>
<keyword evidence="4 7" id="KW-1133">Transmembrane helix</keyword>
<comment type="caution">
    <text evidence="10">The sequence shown here is derived from an EMBL/GenBank/DDBJ whole genome shotgun (WGS) entry which is preliminary data.</text>
</comment>
<dbReference type="EMBL" id="JAJNDC010000001">
    <property type="protein sequence ID" value="MCW9712382.1"/>
    <property type="molecule type" value="Genomic_DNA"/>
</dbReference>
<dbReference type="RefSeq" id="WP_265788307.1">
    <property type="nucleotide sequence ID" value="NZ_BAABRS010000001.1"/>
</dbReference>
<evidence type="ECO:0000256" key="1">
    <source>
        <dbReference type="ARBA" id="ARBA00004651"/>
    </source>
</evidence>
<name>A0ABT3PX13_9BACT</name>
<dbReference type="InterPro" id="IPR050250">
    <property type="entry name" value="Macrolide_Exporter_MacB"/>
</dbReference>
<sequence>MNLLEIFKQAFGALWANKLRSSLTLLALVVGVFSVIVSTTAVAVLDNFFTNTMSMMGGDVINVSRTPSIRIGNDMQSDRNRQNISFTTLEKLKERLRLAEDVSPDETFDRTKIIYGDKETDPTVQIKGSNQHYLSNNAYELIDGRNFTDEDIQYGRFFAIIGSEVQAELFETEYPLGKDIRIAGQQFRIIGLLDQKGSIFGQSLDEFVLIPYTTALRMYGGDRNIDIQVKSPTMDFIEATMDEVIGVMRVIRKVAPGMENDFEIETNDSLAGTFDQFTFILYIVGFVIGGITLLGAGIGVMNIMLVSVTERTREIGIRKAVGATKKAIISQFLAEAVFICQLGGVIGIALGILAGNGMALWIETEPVIPIWAVIVGFFGMFVVGMVFGVYPAYKAAQLDPIDSLRYE</sequence>
<keyword evidence="2" id="KW-1003">Cell membrane</keyword>
<evidence type="ECO:0000256" key="4">
    <source>
        <dbReference type="ARBA" id="ARBA00022989"/>
    </source>
</evidence>
<feature type="transmembrane region" description="Helical" evidence="7">
    <location>
        <begin position="329"/>
        <end position="362"/>
    </location>
</feature>